<reference evidence="1 2" key="1">
    <citation type="submission" date="2017-04" db="EMBL/GenBank/DDBJ databases">
        <title>The new phylogeny of genus Mycobacterium.</title>
        <authorList>
            <person name="Tortoli E."/>
            <person name="Trovato A."/>
            <person name="Cirillo D.M."/>
        </authorList>
    </citation>
    <scope>NUCLEOTIDE SEQUENCE [LARGE SCALE GENOMIC DNA]</scope>
    <source>
        <strain evidence="1 2">DSM 45247</strain>
    </source>
</reference>
<sequence>MTMPKLLNLSFRVIDVLLVPVTVAASAALRLIRSTGFGRMPITLRVFRKVGVFPLLDHYYEPLFNPAHLRKPLSDDRELPGIDWNVAEQLDLLTNFHFNDELVRFPVEQPENTGFFYRNGFFESGDAEFLYNMIRLHRPKRIYEIGSGQSTRLAASAVEANRDEQAGYRCEHLCIEPYEADWLEELDVTVVRKPVELIDTSLFRQLDKNDILFIDSSHIIRPQGDVLCEYLEILPILKPGVLIHIHDIFTPKDYLEEWIRSVCFWNEQYLLEAFLSYNPEFEIIGALNFLKHHYPDELSKVCPVLRQQLEFREPGSFWLRRV</sequence>
<dbReference type="EMBL" id="NCXM01000007">
    <property type="protein sequence ID" value="OSC29663.1"/>
    <property type="molecule type" value="Genomic_DNA"/>
</dbReference>
<keyword evidence="2" id="KW-1185">Reference proteome</keyword>
<dbReference type="Proteomes" id="UP000242320">
    <property type="component" value="Unassembled WGS sequence"/>
</dbReference>
<evidence type="ECO:0000313" key="2">
    <source>
        <dbReference type="Proteomes" id="UP000242320"/>
    </source>
</evidence>
<protein>
    <recommendedName>
        <fullName evidence="3">Class I SAM-dependent methyltransferase</fullName>
    </recommendedName>
</protein>
<gene>
    <name evidence="1" type="ORF">B8W69_08340</name>
</gene>
<accession>A0A1X2L847</accession>
<organism evidence="1 2">
    <name type="scientific">Mycolicibacterium vulneris</name>
    <dbReference type="NCBI Taxonomy" id="547163"/>
    <lineage>
        <taxon>Bacteria</taxon>
        <taxon>Bacillati</taxon>
        <taxon>Actinomycetota</taxon>
        <taxon>Actinomycetes</taxon>
        <taxon>Mycobacteriales</taxon>
        <taxon>Mycobacteriaceae</taxon>
        <taxon>Mycolicibacterium</taxon>
    </lineage>
</organism>
<dbReference type="InterPro" id="IPR029063">
    <property type="entry name" value="SAM-dependent_MTases_sf"/>
</dbReference>
<dbReference type="SUPFAM" id="SSF53335">
    <property type="entry name" value="S-adenosyl-L-methionine-dependent methyltransferases"/>
    <property type="match status" value="1"/>
</dbReference>
<proteinExistence type="predicted"/>
<comment type="caution">
    <text evidence="1">The sequence shown here is derived from an EMBL/GenBank/DDBJ whole genome shotgun (WGS) entry which is preliminary data.</text>
</comment>
<name>A0A1X2L847_9MYCO</name>
<dbReference type="Pfam" id="PF13578">
    <property type="entry name" value="Methyltransf_24"/>
    <property type="match status" value="1"/>
</dbReference>
<evidence type="ECO:0008006" key="3">
    <source>
        <dbReference type="Google" id="ProtNLM"/>
    </source>
</evidence>
<dbReference type="Gene3D" id="3.40.50.150">
    <property type="entry name" value="Vaccinia Virus protein VP39"/>
    <property type="match status" value="1"/>
</dbReference>
<evidence type="ECO:0000313" key="1">
    <source>
        <dbReference type="EMBL" id="OSC29663.1"/>
    </source>
</evidence>
<dbReference type="AlphaFoldDB" id="A0A1X2L847"/>